<dbReference type="PROSITE" id="PS00175">
    <property type="entry name" value="PG_MUTASE"/>
    <property type="match status" value="1"/>
</dbReference>
<feature type="binding site" evidence="2">
    <location>
        <begin position="8"/>
        <end position="15"/>
    </location>
    <ligand>
        <name>substrate</name>
    </ligand>
</feature>
<organism evidence="3 4">
    <name type="scientific">Cytobacillus oceanisediminis 2691</name>
    <dbReference type="NCBI Taxonomy" id="1196031"/>
    <lineage>
        <taxon>Bacteria</taxon>
        <taxon>Bacillati</taxon>
        <taxon>Bacillota</taxon>
        <taxon>Bacilli</taxon>
        <taxon>Bacillales</taxon>
        <taxon>Bacillaceae</taxon>
        <taxon>Cytobacillus</taxon>
    </lineage>
</organism>
<evidence type="ECO:0000313" key="4">
    <source>
        <dbReference type="Proteomes" id="UP000077856"/>
    </source>
</evidence>
<proteinExistence type="predicted"/>
<dbReference type="SUPFAM" id="SSF53254">
    <property type="entry name" value="Phosphoglycerate mutase-like"/>
    <property type="match status" value="1"/>
</dbReference>
<feature type="active site" description="Proton donor/acceptor" evidence="1">
    <location>
        <position position="82"/>
    </location>
</feature>
<dbReference type="Gene3D" id="3.40.50.1240">
    <property type="entry name" value="Phosphoglycerate mutase-like"/>
    <property type="match status" value="1"/>
</dbReference>
<dbReference type="InterPro" id="IPR029033">
    <property type="entry name" value="His_PPase_superfam"/>
</dbReference>
<dbReference type="SMART" id="SM00855">
    <property type="entry name" value="PGAM"/>
    <property type="match status" value="1"/>
</dbReference>
<dbReference type="Proteomes" id="UP000077856">
    <property type="component" value="Chromosome"/>
</dbReference>
<dbReference type="KEGG" id="bon:A361_20595"/>
<feature type="binding site" evidence="2">
    <location>
        <position position="58"/>
    </location>
    <ligand>
        <name>substrate</name>
    </ligand>
</feature>
<dbReference type="eggNOG" id="COG0406">
    <property type="taxonomic scope" value="Bacteria"/>
</dbReference>
<dbReference type="GO" id="GO:0016791">
    <property type="term" value="F:phosphatase activity"/>
    <property type="evidence" value="ECO:0007669"/>
    <property type="project" value="TreeGrafter"/>
</dbReference>
<sequence length="205" mass="23093">MTTICLIRHGETDWNSLGKLQGSADIPLNNIGLLQAEECREVLKTFRWDIIIASPLKRAKQTATIINSELNVPLIEMKEFTERNYGLAEGMTEKERLAAFPNRNYPNQEDRYTLNSRVIDGINKIHQLYSGQKVLLVAHGAVINTVLGHFSNGKIGSGKTKLVNGCFSNIEYAEEGWLIKNYNQISHLSNYCKEGKPPFQKQGVE</sequence>
<name>A0A160MFS5_9BACI</name>
<dbReference type="AlphaFoldDB" id="A0A160MFS5"/>
<dbReference type="InterPro" id="IPR013078">
    <property type="entry name" value="His_Pase_superF_clade-1"/>
</dbReference>
<gene>
    <name evidence="3" type="ORF">A361_20595</name>
</gene>
<protein>
    <submittedName>
        <fullName evidence="3">Phosphatase</fullName>
    </submittedName>
</protein>
<accession>A0A160MFS5</accession>
<dbReference type="GO" id="GO:0005737">
    <property type="term" value="C:cytoplasm"/>
    <property type="evidence" value="ECO:0007669"/>
    <property type="project" value="TreeGrafter"/>
</dbReference>
<evidence type="ECO:0000313" key="3">
    <source>
        <dbReference type="EMBL" id="AND41458.1"/>
    </source>
</evidence>
<evidence type="ECO:0000256" key="1">
    <source>
        <dbReference type="PIRSR" id="PIRSR613078-1"/>
    </source>
</evidence>
<reference evidence="3 4" key="1">
    <citation type="submission" date="2016-04" db="EMBL/GenBank/DDBJ databases">
        <title>Complete genome sequence of Bacillus oceanisediminis strain 2691.</title>
        <authorList>
            <person name="Jeong H."/>
            <person name="Kim H.J."/>
            <person name="Lee D.-W."/>
        </authorList>
    </citation>
    <scope>NUCLEOTIDE SEQUENCE [LARGE SCALE GENOMIC DNA]</scope>
    <source>
        <strain evidence="3 4">2691</strain>
    </source>
</reference>
<dbReference type="EMBL" id="CP015506">
    <property type="protein sequence ID" value="AND41458.1"/>
    <property type="molecule type" value="Genomic_DNA"/>
</dbReference>
<dbReference type="InterPro" id="IPR001345">
    <property type="entry name" value="PG/BPGM_mutase_AS"/>
</dbReference>
<dbReference type="RefSeq" id="WP_019380131.1">
    <property type="nucleotide sequence ID" value="NZ_CP015506.1"/>
</dbReference>
<dbReference type="STRING" id="1196031.A361_20595"/>
<dbReference type="InterPro" id="IPR050275">
    <property type="entry name" value="PGM_Phosphatase"/>
</dbReference>
<evidence type="ECO:0000256" key="2">
    <source>
        <dbReference type="PIRSR" id="PIRSR613078-2"/>
    </source>
</evidence>
<dbReference type="PANTHER" id="PTHR48100">
    <property type="entry name" value="BROAD-SPECIFICITY PHOSPHATASE YOR283W-RELATED"/>
    <property type="match status" value="1"/>
</dbReference>
<dbReference type="PANTHER" id="PTHR48100:SF59">
    <property type="entry name" value="ADENOSYLCOBALAMIN_ALPHA-RIBAZOLE PHOSPHATASE"/>
    <property type="match status" value="1"/>
</dbReference>
<dbReference type="CDD" id="cd07067">
    <property type="entry name" value="HP_PGM_like"/>
    <property type="match status" value="1"/>
</dbReference>
<dbReference type="Pfam" id="PF00300">
    <property type="entry name" value="His_Phos_1"/>
    <property type="match status" value="1"/>
</dbReference>
<feature type="binding site" evidence="2">
    <location>
        <begin position="82"/>
        <end position="85"/>
    </location>
    <ligand>
        <name>substrate</name>
    </ligand>
</feature>
<feature type="active site" description="Tele-phosphohistidine intermediate" evidence="1">
    <location>
        <position position="9"/>
    </location>
</feature>